<gene>
    <name evidence="1" type="ORF">PCON_10266</name>
</gene>
<organism evidence="1 2">
    <name type="scientific">Pyronema omphalodes (strain CBS 100304)</name>
    <name type="common">Pyronema confluens</name>
    <dbReference type="NCBI Taxonomy" id="1076935"/>
    <lineage>
        <taxon>Eukaryota</taxon>
        <taxon>Fungi</taxon>
        <taxon>Dikarya</taxon>
        <taxon>Ascomycota</taxon>
        <taxon>Pezizomycotina</taxon>
        <taxon>Pezizomycetes</taxon>
        <taxon>Pezizales</taxon>
        <taxon>Pyronemataceae</taxon>
        <taxon>Pyronema</taxon>
    </lineage>
</organism>
<accession>U4L2V3</accession>
<evidence type="ECO:0000313" key="2">
    <source>
        <dbReference type="Proteomes" id="UP000018144"/>
    </source>
</evidence>
<keyword evidence="2" id="KW-1185">Reference proteome</keyword>
<proteinExistence type="predicted"/>
<protein>
    <submittedName>
        <fullName evidence="1">Uncharacterized protein</fullName>
    </submittedName>
</protein>
<evidence type="ECO:0000313" key="1">
    <source>
        <dbReference type="EMBL" id="CCX10672.1"/>
    </source>
</evidence>
<reference evidence="1 2" key="1">
    <citation type="journal article" date="2013" name="PLoS Genet.">
        <title>The genome and development-dependent transcriptomes of Pyronema confluens: a window into fungal evolution.</title>
        <authorList>
            <person name="Traeger S."/>
            <person name="Altegoer F."/>
            <person name="Freitag M."/>
            <person name="Gabaldon T."/>
            <person name="Kempken F."/>
            <person name="Kumar A."/>
            <person name="Marcet-Houben M."/>
            <person name="Poggeler S."/>
            <person name="Stajich J.E."/>
            <person name="Nowrousian M."/>
        </authorList>
    </citation>
    <scope>NUCLEOTIDE SEQUENCE [LARGE SCALE GENOMIC DNA]</scope>
    <source>
        <strain evidence="2">CBS 100304</strain>
        <tissue evidence="1">Vegetative mycelium</tissue>
    </source>
</reference>
<dbReference type="AlphaFoldDB" id="U4L2V3"/>
<dbReference type="EMBL" id="HF935554">
    <property type="protein sequence ID" value="CCX10672.1"/>
    <property type="molecule type" value="Genomic_DNA"/>
</dbReference>
<name>U4L2V3_PYROM</name>
<sequence>MDSHQLRQLKHQHKVLITMYINDNRIHSRVAVGSEENAV</sequence>
<dbReference type="Proteomes" id="UP000018144">
    <property type="component" value="Unassembled WGS sequence"/>
</dbReference>